<dbReference type="KEGG" id="ske:Sked_03870"/>
<keyword evidence="3" id="KW-1185">Reference proteome</keyword>
<proteinExistence type="predicted"/>
<organism evidence="2 3">
    <name type="scientific">Sanguibacter keddieii (strain ATCC 51767 / DSM 10542 / NCFB 3025 / ST-74)</name>
    <dbReference type="NCBI Taxonomy" id="446469"/>
    <lineage>
        <taxon>Bacteria</taxon>
        <taxon>Bacillati</taxon>
        <taxon>Actinomycetota</taxon>
        <taxon>Actinomycetes</taxon>
        <taxon>Micrococcales</taxon>
        <taxon>Sanguibacteraceae</taxon>
        <taxon>Sanguibacter</taxon>
    </lineage>
</organism>
<dbReference type="AlphaFoldDB" id="D1BK77"/>
<protein>
    <submittedName>
        <fullName evidence="2">Uncharacterized protein</fullName>
    </submittedName>
</protein>
<name>D1BK77_SANKS</name>
<sequence>MSETSLELLSTSRATDGAWMAAADVASAAVAAGVEYRLVGGNSVTLLTHVHGVAGRVPERETADADMGASLQVCGSPGLLAALSERAYAQLDGSRFERKTAGRVLTIDLLAPSYSGTMLSNQAAGSVVVDAVPGLGLALARPAIVVAVAVALSHGERIAFRVHLPDLHSALVLKSSAYRGRFADRDALDVWRLLEAAHAAGIRSDEWPSGTEGRDGALSLRTHFGDASSAGPKRATREKASQARIRALVNTLVPDPRRRR</sequence>
<gene>
    <name evidence="2" type="ordered locus">Sked_03870</name>
</gene>
<dbReference type="EMBL" id="CP001819">
    <property type="protein sequence ID" value="ACZ20354.1"/>
    <property type="molecule type" value="Genomic_DNA"/>
</dbReference>
<evidence type="ECO:0000313" key="3">
    <source>
        <dbReference type="Proteomes" id="UP000000322"/>
    </source>
</evidence>
<evidence type="ECO:0000256" key="1">
    <source>
        <dbReference type="SAM" id="MobiDB-lite"/>
    </source>
</evidence>
<dbReference type="RefSeq" id="WP_012865423.1">
    <property type="nucleotide sequence ID" value="NC_013521.1"/>
</dbReference>
<evidence type="ECO:0000313" key="2">
    <source>
        <dbReference type="EMBL" id="ACZ20354.1"/>
    </source>
</evidence>
<reference evidence="2 3" key="1">
    <citation type="journal article" date="2009" name="Stand. Genomic Sci.">
        <title>Complete genome sequence of Sanguibacter keddieii type strain (ST-74).</title>
        <authorList>
            <person name="Ivanova N."/>
            <person name="Sikorski J."/>
            <person name="Sims D."/>
            <person name="Brettin T."/>
            <person name="Detter J.C."/>
            <person name="Han C."/>
            <person name="Lapidus A."/>
            <person name="Copeland A."/>
            <person name="Glavina Del Rio T."/>
            <person name="Nolan M."/>
            <person name="Chen F."/>
            <person name="Lucas S."/>
            <person name="Tice H."/>
            <person name="Cheng J.F."/>
            <person name="Bruce D."/>
            <person name="Goodwin L."/>
            <person name="Pitluck S."/>
            <person name="Pati A."/>
            <person name="Mavromatis K."/>
            <person name="Chen A."/>
            <person name="Palaniappan K."/>
            <person name="D'haeseleer P."/>
            <person name="Chain P."/>
            <person name="Bristow J."/>
            <person name="Eisen J.A."/>
            <person name="Markowitz V."/>
            <person name="Hugenholtz P."/>
            <person name="Goker M."/>
            <person name="Pukall R."/>
            <person name="Klenk H.P."/>
            <person name="Kyrpides N.C."/>
        </authorList>
    </citation>
    <scope>NUCLEOTIDE SEQUENCE [LARGE SCALE GENOMIC DNA]</scope>
    <source>
        <strain evidence="3">ATCC 51767 / DSM 10542 / NCFB 3025 / ST-74</strain>
    </source>
</reference>
<dbReference type="HOGENOM" id="CLU_1040778_0_0_11"/>
<dbReference type="STRING" id="446469.Sked_03870"/>
<feature type="region of interest" description="Disordered" evidence="1">
    <location>
        <begin position="222"/>
        <end position="241"/>
    </location>
</feature>
<dbReference type="Proteomes" id="UP000000322">
    <property type="component" value="Chromosome"/>
</dbReference>
<dbReference type="eggNOG" id="ENOG5032VVD">
    <property type="taxonomic scope" value="Bacteria"/>
</dbReference>
<accession>D1BK77</accession>